<dbReference type="SUPFAM" id="SSF51556">
    <property type="entry name" value="Metallo-dependent hydrolases"/>
    <property type="match status" value="1"/>
</dbReference>
<dbReference type="AlphaFoldDB" id="A0A3M8D5A8"/>
<comment type="caution">
    <text evidence="4">The sequence shown here is derived from an EMBL/GenBank/DDBJ whole genome shotgun (WGS) entry which is preliminary data.</text>
</comment>
<evidence type="ECO:0000259" key="3">
    <source>
        <dbReference type="Pfam" id="PF07969"/>
    </source>
</evidence>
<dbReference type="RefSeq" id="WP_122920473.1">
    <property type="nucleotide sequence ID" value="NZ_RHHQ01000020.1"/>
</dbReference>
<evidence type="ECO:0000313" key="5">
    <source>
        <dbReference type="Proteomes" id="UP000271031"/>
    </source>
</evidence>
<dbReference type="InterPro" id="IPR011059">
    <property type="entry name" value="Metal-dep_hydrolase_composite"/>
</dbReference>
<reference evidence="4 5" key="1">
    <citation type="submission" date="2018-10" db="EMBL/GenBank/DDBJ databases">
        <title>Phylogenomics of Brevibacillus.</title>
        <authorList>
            <person name="Dunlap C."/>
        </authorList>
    </citation>
    <scope>NUCLEOTIDE SEQUENCE [LARGE SCALE GENOMIC DNA]</scope>
    <source>
        <strain evidence="4 5">JCM 15716</strain>
    </source>
</reference>
<organism evidence="4 5">
    <name type="scientific">Brevibacillus fluminis</name>
    <dbReference type="NCBI Taxonomy" id="511487"/>
    <lineage>
        <taxon>Bacteria</taxon>
        <taxon>Bacillati</taxon>
        <taxon>Bacillota</taxon>
        <taxon>Bacilli</taxon>
        <taxon>Bacillales</taxon>
        <taxon>Paenibacillaceae</taxon>
        <taxon>Brevibacillus</taxon>
    </lineage>
</organism>
<keyword evidence="5" id="KW-1185">Reference proteome</keyword>
<dbReference type="PANTHER" id="PTHR32027:SF9">
    <property type="entry name" value="BLL3847 PROTEIN"/>
    <property type="match status" value="1"/>
</dbReference>
<evidence type="ECO:0000313" key="4">
    <source>
        <dbReference type="EMBL" id="RNB82395.1"/>
    </source>
</evidence>
<dbReference type="FunFam" id="3.20.20.140:FF:000019">
    <property type="entry name" value="Cytosine deaminase"/>
    <property type="match status" value="1"/>
</dbReference>
<evidence type="ECO:0000256" key="2">
    <source>
        <dbReference type="ARBA" id="ARBA00022801"/>
    </source>
</evidence>
<dbReference type="InterPro" id="IPR052349">
    <property type="entry name" value="Metallo-hydrolase_Enzymes"/>
</dbReference>
<evidence type="ECO:0000256" key="1">
    <source>
        <dbReference type="ARBA" id="ARBA00022723"/>
    </source>
</evidence>
<dbReference type="GO" id="GO:0016814">
    <property type="term" value="F:hydrolase activity, acting on carbon-nitrogen (but not peptide) bonds, in cyclic amidines"/>
    <property type="evidence" value="ECO:0007669"/>
    <property type="project" value="TreeGrafter"/>
</dbReference>
<feature type="domain" description="Amidohydrolase 3" evidence="3">
    <location>
        <begin position="56"/>
        <end position="353"/>
    </location>
</feature>
<sequence>MTVPYWLKNVRLESGYAYEGGMIVATEHELSHLLIDGDKIARIESASVPLDTDLPVIDAGGLLMLPSFAEMHIHLDKTFYSGPWQAVIPAKNRFFRIQQEEQLLPLLLPTAQERAENILALITSTGATHVRTHCNIDSVIGLKNLETTMRALETFKGKLSHEIVAFPQHGLLRSKVVPLMREAMKNGATLVGGLDPATFDENIEASLHTMMELAVEADADVDIHLHEPTHLGVFIIKRLAALTEEAGWQGRVTISHAYGLGEVPAGDAAAVAELLAALGITIASSVPYDIPTIPIPLLHEKGVKVQLGTDNLTDNWDPFGKGDMLEKANVLAQRFRWIDERSLAKALGFITGGKLPLDDDGNRQWPKVGDSANAVFVHASSSAEAVARIAKRQAIMYKGNVIAGSFPAAE</sequence>
<dbReference type="Proteomes" id="UP000271031">
    <property type="component" value="Unassembled WGS sequence"/>
</dbReference>
<accession>A0A3M8D5A8</accession>
<dbReference type="Pfam" id="PF07969">
    <property type="entry name" value="Amidohydro_3"/>
    <property type="match status" value="1"/>
</dbReference>
<dbReference type="PANTHER" id="PTHR32027">
    <property type="entry name" value="CYTOSINE DEAMINASE"/>
    <property type="match status" value="1"/>
</dbReference>
<dbReference type="Gene3D" id="3.20.20.140">
    <property type="entry name" value="Metal-dependent hydrolases"/>
    <property type="match status" value="1"/>
</dbReference>
<dbReference type="GO" id="GO:0046872">
    <property type="term" value="F:metal ion binding"/>
    <property type="evidence" value="ECO:0007669"/>
    <property type="project" value="UniProtKB-KW"/>
</dbReference>
<dbReference type="SUPFAM" id="SSF51338">
    <property type="entry name" value="Composite domain of metallo-dependent hydrolases"/>
    <property type="match status" value="1"/>
</dbReference>
<dbReference type="OrthoDB" id="9815027at2"/>
<dbReference type="CDD" id="cd01293">
    <property type="entry name" value="Bact_CD"/>
    <property type="match status" value="1"/>
</dbReference>
<dbReference type="InterPro" id="IPR032466">
    <property type="entry name" value="Metal_Hydrolase"/>
</dbReference>
<name>A0A3M8D5A8_9BACL</name>
<protein>
    <submittedName>
        <fullName evidence="4">Deaminase</fullName>
    </submittedName>
</protein>
<dbReference type="GO" id="GO:0019239">
    <property type="term" value="F:deaminase activity"/>
    <property type="evidence" value="ECO:0007669"/>
    <property type="project" value="UniProtKB-ARBA"/>
</dbReference>
<dbReference type="NCBIfam" id="NF005312">
    <property type="entry name" value="PRK06846.1"/>
    <property type="match status" value="1"/>
</dbReference>
<dbReference type="Gene3D" id="2.30.40.10">
    <property type="entry name" value="Urease, subunit C, domain 1"/>
    <property type="match status" value="1"/>
</dbReference>
<keyword evidence="2" id="KW-0378">Hydrolase</keyword>
<gene>
    <name evidence="4" type="ORF">EDM56_24060</name>
</gene>
<keyword evidence="1" id="KW-0479">Metal-binding</keyword>
<dbReference type="EMBL" id="RHHQ01000020">
    <property type="protein sequence ID" value="RNB82395.1"/>
    <property type="molecule type" value="Genomic_DNA"/>
</dbReference>
<dbReference type="InterPro" id="IPR013108">
    <property type="entry name" value="Amidohydro_3"/>
</dbReference>
<proteinExistence type="predicted"/>